<feature type="domain" description="NB-ARC" evidence="8">
    <location>
        <begin position="210"/>
        <end position="351"/>
    </location>
</feature>
<evidence type="ECO:0000259" key="9">
    <source>
        <dbReference type="Pfam" id="PF18052"/>
    </source>
</evidence>
<feature type="domain" description="Disease resistance protein winged helix" evidence="10">
    <location>
        <begin position="456"/>
        <end position="520"/>
    </location>
</feature>
<dbReference type="InterPro" id="IPR032675">
    <property type="entry name" value="LRR_dom_sf"/>
</dbReference>
<dbReference type="InterPro" id="IPR042197">
    <property type="entry name" value="Apaf_helical"/>
</dbReference>
<dbReference type="InterPro" id="IPR002182">
    <property type="entry name" value="NB-ARC"/>
</dbReference>
<feature type="region of interest" description="Disordered" evidence="7">
    <location>
        <begin position="1237"/>
        <end position="1284"/>
    </location>
</feature>
<dbReference type="Pfam" id="PF23559">
    <property type="entry name" value="WHD_DRP"/>
    <property type="match status" value="1"/>
</dbReference>
<evidence type="ECO:0000256" key="6">
    <source>
        <dbReference type="ARBA" id="ARBA00022840"/>
    </source>
</evidence>
<keyword evidence="6" id="KW-0067">ATP-binding</keyword>
<dbReference type="GO" id="GO:0005524">
    <property type="term" value="F:ATP binding"/>
    <property type="evidence" value="ECO:0007669"/>
    <property type="project" value="UniProtKB-KW"/>
</dbReference>
<dbReference type="Pfam" id="PF00931">
    <property type="entry name" value="NB-ARC"/>
    <property type="match status" value="1"/>
</dbReference>
<dbReference type="InterPro" id="IPR056789">
    <property type="entry name" value="LRR_R13L1-DRL21"/>
</dbReference>
<evidence type="ECO:0000259" key="10">
    <source>
        <dbReference type="Pfam" id="PF23559"/>
    </source>
</evidence>
<dbReference type="PANTHER" id="PTHR36766:SF30">
    <property type="entry name" value="TIR-NBS TYPE DISEASE RESISTANCE PROTEIN-RELATED"/>
    <property type="match status" value="1"/>
</dbReference>
<organism evidence="12 13">
    <name type="scientific">Carex littledalei</name>
    <dbReference type="NCBI Taxonomy" id="544730"/>
    <lineage>
        <taxon>Eukaryota</taxon>
        <taxon>Viridiplantae</taxon>
        <taxon>Streptophyta</taxon>
        <taxon>Embryophyta</taxon>
        <taxon>Tracheophyta</taxon>
        <taxon>Spermatophyta</taxon>
        <taxon>Magnoliopsida</taxon>
        <taxon>Liliopsida</taxon>
        <taxon>Poales</taxon>
        <taxon>Cyperaceae</taxon>
        <taxon>Cyperoideae</taxon>
        <taxon>Cariceae</taxon>
        <taxon>Carex</taxon>
        <taxon>Carex subgen. Euthyceras</taxon>
    </lineage>
</organism>
<keyword evidence="13" id="KW-1185">Reference proteome</keyword>
<keyword evidence="3" id="KW-0677">Repeat</keyword>
<dbReference type="Gene3D" id="1.10.8.430">
    <property type="entry name" value="Helical domain of apoptotic protease-activating factors"/>
    <property type="match status" value="1"/>
</dbReference>
<dbReference type="Gene3D" id="3.80.10.10">
    <property type="entry name" value="Ribonuclease Inhibitor"/>
    <property type="match status" value="3"/>
</dbReference>
<dbReference type="EMBL" id="SWLB01000012">
    <property type="protein sequence ID" value="KAF3331333.1"/>
    <property type="molecule type" value="Genomic_DNA"/>
</dbReference>
<dbReference type="Gene3D" id="1.10.10.10">
    <property type="entry name" value="Winged helix-like DNA-binding domain superfamily/Winged helix DNA-binding domain"/>
    <property type="match status" value="1"/>
</dbReference>
<dbReference type="SUPFAM" id="SSF52058">
    <property type="entry name" value="L domain-like"/>
    <property type="match status" value="2"/>
</dbReference>
<dbReference type="InterPro" id="IPR058922">
    <property type="entry name" value="WHD_DRP"/>
</dbReference>
<sequence length="1284" mass="146267">MSLIFVVSLKIIDNLIRNATPLLKARQLPGDTHEIELASLQENLPTVKKVLSAVENNNHIVEENEALDAWIWQFRDAVAAAEDVLDELEYYEIEERVNSRDDKVRGSLHTYKRKFVRFLNHAFKDNSLEKLREAVKGLEKVVADVHLFLELAIGLHGGDANHQQPWKLSSARETGSLLTENKVFGRNEEKSYLVDWLIKSEPEAAETNVNNLSALTVVGIGGIGKTTLAQLAYDDVRVKKHFDIMMWVCVSNNFNLEIITKRFLEAANEQCPSTDDLETMQKVLKDKLESKKFCVVMDDVWDDDDKTVEWDKLFAPLKCGKPGSKIVVTSRMDSVAEMITDKTKGKKECLKLKGLEEADYLLLFYKHAFAGVNPDEHKHLQLIGKQIAQKLGGCPLVAKVLGGQLNSYLDEYYWDKILKENICQVRNCTDDIVRILRLSYNHLSSNLQYCFRYCSIFPPNYGFQKKELVLMWMGSGLIPYNQQRPEDTAEDYFDELVQKSFFDCKQEQLYVMHDLLHDLARFVSQNECLRIGYNHRVGVPKTVRHLYVNETENYKILREISHLKNLRTLVIVLRGENAKKYQLPIIQEILKNIKSLRLFSIVANFSYKLPHEISNQIHIRYLSLEQSIPGLELSWFPETVYSLYHLQVMKVSDQAHVSSKGIKLDGMSKLVNLRHMLIPSKIMVKIPRIGKLTCLQSSLVFKIREEDGYTIHELKNLSDIWELSLWNVEKIRNTYEAKEANLMKKINLKSLLLDWSEDLSRESKVDEELIDQLQPKMGLNELSIIGYNGTRSPFWMVQNCCSNLITISFLGCPNWEQLPPLGHLPFLENLVLVDMSSIKRIDHSFYGERNGPHFQSLKDLKFKNMKKWEEWDEIDYLQPFPQLKYLTIQCCPGLKSIPTLPFALTELCIEDVGIVKFPEFYQGTIGNVRDQVSSLVSARNNTELSLKKIRITNCTNLEQISLDFFRNLRVVESMDIMKCPGLLADETGDGLLPETLVVLNIGSCGTLDVLLLCSLFHLNSLMILVLEGCANITSLPGREVFSQLKSLDIVAIGDCMNLVSLGGIDAVESLRELKISGCDKLFLGSSSEPDKRSNSSKITDLKIDRDSLLLINPLRSLSSVEALCIGHVSAPLPEEWLLQNGSSLERIEIYDASSLHYLPESMASFTSLWKLQICKARKIKSLNNLPASLEELHICGCDHTMKMQLHNSLSKNLHILYEEDIEIIEEECGDQLLHRQKNKISNEDEESNDAEDEEEDGENGETSASYLDDSSLMLTSSSSASVSM</sequence>
<name>A0A833VQM1_9POAL</name>
<feature type="compositionally biased region" description="Acidic residues" evidence="7">
    <location>
        <begin position="1243"/>
        <end position="1259"/>
    </location>
</feature>
<evidence type="ECO:0000256" key="7">
    <source>
        <dbReference type="SAM" id="MobiDB-lite"/>
    </source>
</evidence>
<gene>
    <name evidence="12" type="ORF">FCM35_KLT02739</name>
</gene>
<dbReference type="Gene3D" id="1.20.5.4130">
    <property type="match status" value="1"/>
</dbReference>
<keyword evidence="5" id="KW-0611">Plant defense</keyword>
<reference evidence="12" key="1">
    <citation type="submission" date="2020-01" db="EMBL/GenBank/DDBJ databases">
        <title>Genome sequence of Kobresia littledalei, the first chromosome-level genome in the family Cyperaceae.</title>
        <authorList>
            <person name="Qu G."/>
        </authorList>
    </citation>
    <scope>NUCLEOTIDE SEQUENCE</scope>
    <source>
        <strain evidence="12">C.B.Clarke</strain>
        <tissue evidence="12">Leaf</tissue>
    </source>
</reference>
<evidence type="ECO:0000259" key="8">
    <source>
        <dbReference type="Pfam" id="PF00931"/>
    </source>
</evidence>
<dbReference type="GO" id="GO:0043531">
    <property type="term" value="F:ADP binding"/>
    <property type="evidence" value="ECO:0007669"/>
    <property type="project" value="InterPro"/>
</dbReference>
<feature type="domain" description="R13L1/DRL21-like LRR repeat region" evidence="11">
    <location>
        <begin position="711"/>
        <end position="835"/>
    </location>
</feature>
<evidence type="ECO:0000259" key="11">
    <source>
        <dbReference type="Pfam" id="PF25019"/>
    </source>
</evidence>
<dbReference type="GO" id="GO:0006952">
    <property type="term" value="P:defense response"/>
    <property type="evidence" value="ECO:0007669"/>
    <property type="project" value="UniProtKB-KW"/>
</dbReference>
<evidence type="ECO:0000256" key="5">
    <source>
        <dbReference type="ARBA" id="ARBA00022821"/>
    </source>
</evidence>
<proteinExistence type="inferred from homology"/>
<dbReference type="InterPro" id="IPR036388">
    <property type="entry name" value="WH-like_DNA-bd_sf"/>
</dbReference>
<evidence type="ECO:0000256" key="1">
    <source>
        <dbReference type="ARBA" id="ARBA00008894"/>
    </source>
</evidence>
<evidence type="ECO:0000313" key="13">
    <source>
        <dbReference type="Proteomes" id="UP000623129"/>
    </source>
</evidence>
<evidence type="ECO:0000256" key="4">
    <source>
        <dbReference type="ARBA" id="ARBA00022741"/>
    </source>
</evidence>
<protein>
    <submittedName>
        <fullName evidence="12">Disease resistance protein RGA1</fullName>
    </submittedName>
</protein>
<keyword evidence="4" id="KW-0547">Nucleotide-binding</keyword>
<dbReference type="InterPro" id="IPR027417">
    <property type="entry name" value="P-loop_NTPase"/>
</dbReference>
<evidence type="ECO:0000256" key="2">
    <source>
        <dbReference type="ARBA" id="ARBA00022614"/>
    </source>
</evidence>
<dbReference type="Proteomes" id="UP000623129">
    <property type="component" value="Unassembled WGS sequence"/>
</dbReference>
<keyword evidence="2" id="KW-0433">Leucine-rich repeat</keyword>
<dbReference type="Pfam" id="PF18052">
    <property type="entry name" value="Rx_N"/>
    <property type="match status" value="1"/>
</dbReference>
<dbReference type="PANTHER" id="PTHR36766">
    <property type="entry name" value="PLANT BROAD-SPECTRUM MILDEW RESISTANCE PROTEIN RPW8"/>
    <property type="match status" value="1"/>
</dbReference>
<dbReference type="Gene3D" id="3.40.50.300">
    <property type="entry name" value="P-loop containing nucleotide triphosphate hydrolases"/>
    <property type="match status" value="1"/>
</dbReference>
<dbReference type="Pfam" id="PF25019">
    <property type="entry name" value="LRR_R13L1-DRL21"/>
    <property type="match status" value="1"/>
</dbReference>
<evidence type="ECO:0000256" key="3">
    <source>
        <dbReference type="ARBA" id="ARBA00022737"/>
    </source>
</evidence>
<dbReference type="SUPFAM" id="SSF52540">
    <property type="entry name" value="P-loop containing nucleoside triphosphate hydrolases"/>
    <property type="match status" value="1"/>
</dbReference>
<evidence type="ECO:0000313" key="12">
    <source>
        <dbReference type="EMBL" id="KAF3331333.1"/>
    </source>
</evidence>
<dbReference type="GO" id="GO:0051707">
    <property type="term" value="P:response to other organism"/>
    <property type="evidence" value="ECO:0007669"/>
    <property type="project" value="UniProtKB-ARBA"/>
</dbReference>
<feature type="domain" description="Disease resistance N-terminal" evidence="9">
    <location>
        <begin position="35"/>
        <end position="99"/>
    </location>
</feature>
<accession>A0A833VQM1</accession>
<dbReference type="OrthoDB" id="6161812at2759"/>
<dbReference type="InterPro" id="IPR041118">
    <property type="entry name" value="Rx_N"/>
</dbReference>
<feature type="compositionally biased region" description="Low complexity" evidence="7">
    <location>
        <begin position="1265"/>
        <end position="1284"/>
    </location>
</feature>
<comment type="similarity">
    <text evidence="1">Belongs to the disease resistance NB-LRR family.</text>
</comment>
<dbReference type="PRINTS" id="PR00364">
    <property type="entry name" value="DISEASERSIST"/>
</dbReference>
<comment type="caution">
    <text evidence="12">The sequence shown here is derived from an EMBL/GenBank/DDBJ whole genome shotgun (WGS) entry which is preliminary data.</text>
</comment>